<organism evidence="1 2">
    <name type="scientific">Caligus rogercresseyi</name>
    <name type="common">Sea louse</name>
    <dbReference type="NCBI Taxonomy" id="217165"/>
    <lineage>
        <taxon>Eukaryota</taxon>
        <taxon>Metazoa</taxon>
        <taxon>Ecdysozoa</taxon>
        <taxon>Arthropoda</taxon>
        <taxon>Crustacea</taxon>
        <taxon>Multicrustacea</taxon>
        <taxon>Hexanauplia</taxon>
        <taxon>Copepoda</taxon>
        <taxon>Siphonostomatoida</taxon>
        <taxon>Caligidae</taxon>
        <taxon>Caligus</taxon>
    </lineage>
</organism>
<keyword evidence="2" id="KW-1185">Reference proteome</keyword>
<dbReference type="AlphaFoldDB" id="A0A7T8KH64"/>
<feature type="non-terminal residue" evidence="1">
    <location>
        <position position="109"/>
    </location>
</feature>
<reference evidence="2" key="1">
    <citation type="submission" date="2021-01" db="EMBL/GenBank/DDBJ databases">
        <title>Caligus Genome Assembly.</title>
        <authorList>
            <person name="Gallardo-Escarate C."/>
        </authorList>
    </citation>
    <scope>NUCLEOTIDE SEQUENCE [LARGE SCALE GENOMIC DNA]</scope>
</reference>
<gene>
    <name evidence="1" type="ORF">FKW44_000331</name>
</gene>
<accession>A0A7T8KH64</accession>
<sequence>LNIHRIDDKNISPILLFGLTSNLRSASEKTRAIEFALSSSRSYVAEHLASGKTIETEELRSIQISAAARYSALEIKIPGRADSQWRFAGDLVRYFPSFSDKTVNDLKKL</sequence>
<dbReference type="EMBL" id="CP045890">
    <property type="protein sequence ID" value="QQP55869.1"/>
    <property type="molecule type" value="Genomic_DNA"/>
</dbReference>
<protein>
    <submittedName>
        <fullName evidence="1">Uncharacterized protein</fullName>
    </submittedName>
</protein>
<evidence type="ECO:0000313" key="2">
    <source>
        <dbReference type="Proteomes" id="UP000595437"/>
    </source>
</evidence>
<feature type="non-terminal residue" evidence="1">
    <location>
        <position position="1"/>
    </location>
</feature>
<evidence type="ECO:0000313" key="1">
    <source>
        <dbReference type="EMBL" id="QQP55869.1"/>
    </source>
</evidence>
<name>A0A7T8KH64_CALRO</name>
<proteinExistence type="predicted"/>
<dbReference type="Proteomes" id="UP000595437">
    <property type="component" value="Chromosome 1"/>
</dbReference>